<feature type="region of interest" description="Disordered" evidence="1">
    <location>
        <begin position="657"/>
        <end position="680"/>
    </location>
</feature>
<dbReference type="AlphaFoldDB" id="A0A3N4I2I9"/>
<evidence type="ECO:0000256" key="1">
    <source>
        <dbReference type="SAM" id="MobiDB-lite"/>
    </source>
</evidence>
<proteinExistence type="predicted"/>
<dbReference type="EMBL" id="ML119705">
    <property type="protein sequence ID" value="RPA78878.1"/>
    <property type="molecule type" value="Genomic_DNA"/>
</dbReference>
<dbReference type="PANTHER" id="PTHR47843">
    <property type="entry name" value="BTB DOMAIN-CONTAINING PROTEIN-RELATED"/>
    <property type="match status" value="1"/>
</dbReference>
<dbReference type="STRING" id="1160509.A0A3N4I2I9"/>
<keyword evidence="4" id="KW-1185">Reference proteome</keyword>
<dbReference type="Pfam" id="PF00651">
    <property type="entry name" value="BTB"/>
    <property type="match status" value="1"/>
</dbReference>
<gene>
    <name evidence="3" type="ORF">BJ508DRAFT_348864</name>
</gene>
<feature type="region of interest" description="Disordered" evidence="1">
    <location>
        <begin position="35"/>
        <end position="66"/>
    </location>
</feature>
<feature type="region of interest" description="Disordered" evidence="1">
    <location>
        <begin position="167"/>
        <end position="186"/>
    </location>
</feature>
<name>A0A3N4I2I9_ASCIM</name>
<dbReference type="SMART" id="SM00225">
    <property type="entry name" value="BTB"/>
    <property type="match status" value="1"/>
</dbReference>
<reference evidence="3 4" key="1">
    <citation type="journal article" date="2018" name="Nat. Ecol. Evol.">
        <title>Pezizomycetes genomes reveal the molecular basis of ectomycorrhizal truffle lifestyle.</title>
        <authorList>
            <person name="Murat C."/>
            <person name="Payen T."/>
            <person name="Noel B."/>
            <person name="Kuo A."/>
            <person name="Morin E."/>
            <person name="Chen J."/>
            <person name="Kohler A."/>
            <person name="Krizsan K."/>
            <person name="Balestrini R."/>
            <person name="Da Silva C."/>
            <person name="Montanini B."/>
            <person name="Hainaut M."/>
            <person name="Levati E."/>
            <person name="Barry K.W."/>
            <person name="Belfiori B."/>
            <person name="Cichocki N."/>
            <person name="Clum A."/>
            <person name="Dockter R.B."/>
            <person name="Fauchery L."/>
            <person name="Guy J."/>
            <person name="Iotti M."/>
            <person name="Le Tacon F."/>
            <person name="Lindquist E.A."/>
            <person name="Lipzen A."/>
            <person name="Malagnac F."/>
            <person name="Mello A."/>
            <person name="Molinier V."/>
            <person name="Miyauchi S."/>
            <person name="Poulain J."/>
            <person name="Riccioni C."/>
            <person name="Rubini A."/>
            <person name="Sitrit Y."/>
            <person name="Splivallo R."/>
            <person name="Traeger S."/>
            <person name="Wang M."/>
            <person name="Zifcakova L."/>
            <person name="Wipf D."/>
            <person name="Zambonelli A."/>
            <person name="Paolocci F."/>
            <person name="Nowrousian M."/>
            <person name="Ottonello S."/>
            <person name="Baldrian P."/>
            <person name="Spatafora J.W."/>
            <person name="Henrissat B."/>
            <person name="Nagy L.G."/>
            <person name="Aury J.M."/>
            <person name="Wincker P."/>
            <person name="Grigoriev I.V."/>
            <person name="Bonfante P."/>
            <person name="Martin F.M."/>
        </authorList>
    </citation>
    <scope>NUCLEOTIDE SEQUENCE [LARGE SCALE GENOMIC DNA]</scope>
    <source>
        <strain evidence="3 4">RN42</strain>
    </source>
</reference>
<dbReference type="SUPFAM" id="SSF54695">
    <property type="entry name" value="POZ domain"/>
    <property type="match status" value="1"/>
</dbReference>
<dbReference type="Proteomes" id="UP000275078">
    <property type="component" value="Unassembled WGS sequence"/>
</dbReference>
<sequence>MSPSVFAPNQNIAQSPKLNFRLRTPQATVLTMVDRNSTEINTNGKRPLSGTSIDDDSASASKRSAPRSAYRTLKDSLLNALLKDGKYSDLVLKCRGEVFNVHKAVICPQSDFFEACVESGMRESVENVIELVEEEPDDVKRLLEFFYSGDFWEHDFDVDEKNRRFGSSRPYHRYKNPEAERSDEEKHKDPLVVCMRMFGIGNKFGIPGLKDVVMSKVKKFSKSRLPVESVLGEPRELGRQATDIVDNLQRLLDASEYCFSVLGEQPGVTELVDILLHPLAKVAPLIIDTDNKVKPQFFPCWELASDKSYMDTNPAFRQILQRINRNAQLGSRLFSLACLESFRRIRTTNADRDLLKLRKLREDTEAMFKLIAAVLQSPEKITGLQCNYNVDFLDVEPADDNEPGVRCGYTGPMLPVIATCSSMSNGAGSVTLRCPGCKWEMDVVNFQDLLVADTDVLLKRNMLLILFHASWALSLLFYISSLAWTLSTMYDTWETGTGNIWLIILAPYLICEMQYKEARSCHNPVFTRMPGASPSLLLGEYFQATGALAGEEKLLSFFSFSGSPGEGREVDGAIFPESPKVQLGGTPDDVIPSLYVGTKNGGIANGPDVSYCICIVVMGFCFWPSSSILRVVVRMASNVEGRRSSLVEFVVETNKSQEGAEGRVGGPGQMPRANFPPESG</sequence>
<feature type="domain" description="BTB" evidence="2">
    <location>
        <begin position="88"/>
        <end position="155"/>
    </location>
</feature>
<dbReference type="InterPro" id="IPR011333">
    <property type="entry name" value="SKP1/BTB/POZ_sf"/>
</dbReference>
<protein>
    <recommendedName>
        <fullName evidence="2">BTB domain-containing protein</fullName>
    </recommendedName>
</protein>
<dbReference type="InterPro" id="IPR000210">
    <property type="entry name" value="BTB/POZ_dom"/>
</dbReference>
<evidence type="ECO:0000313" key="3">
    <source>
        <dbReference type="EMBL" id="RPA78878.1"/>
    </source>
</evidence>
<dbReference type="Gene3D" id="3.30.710.10">
    <property type="entry name" value="Potassium Channel Kv1.1, Chain A"/>
    <property type="match status" value="1"/>
</dbReference>
<dbReference type="PANTHER" id="PTHR47843:SF5">
    <property type="entry name" value="BTB_POZ DOMAIN PROTEIN"/>
    <property type="match status" value="1"/>
</dbReference>
<accession>A0A3N4I2I9</accession>
<feature type="compositionally biased region" description="Polar residues" evidence="1">
    <location>
        <begin position="35"/>
        <end position="44"/>
    </location>
</feature>
<dbReference type="OrthoDB" id="6359816at2759"/>
<dbReference type="PROSITE" id="PS50097">
    <property type="entry name" value="BTB"/>
    <property type="match status" value="1"/>
</dbReference>
<evidence type="ECO:0000259" key="2">
    <source>
        <dbReference type="PROSITE" id="PS50097"/>
    </source>
</evidence>
<feature type="compositionally biased region" description="Basic and acidic residues" evidence="1">
    <location>
        <begin position="175"/>
        <end position="186"/>
    </location>
</feature>
<evidence type="ECO:0000313" key="4">
    <source>
        <dbReference type="Proteomes" id="UP000275078"/>
    </source>
</evidence>
<dbReference type="CDD" id="cd18186">
    <property type="entry name" value="BTB_POZ_ZBTB_KLHL-like"/>
    <property type="match status" value="1"/>
</dbReference>
<organism evidence="3 4">
    <name type="scientific">Ascobolus immersus RN42</name>
    <dbReference type="NCBI Taxonomy" id="1160509"/>
    <lineage>
        <taxon>Eukaryota</taxon>
        <taxon>Fungi</taxon>
        <taxon>Dikarya</taxon>
        <taxon>Ascomycota</taxon>
        <taxon>Pezizomycotina</taxon>
        <taxon>Pezizomycetes</taxon>
        <taxon>Pezizales</taxon>
        <taxon>Ascobolaceae</taxon>
        <taxon>Ascobolus</taxon>
    </lineage>
</organism>